<sequence>MYEVKIYSGYKGEERPRAILMDGKEYLIEKILYKEIVEDFKTRERKIIFLCFCNQKYYKIIRLPNNNWECYEQK</sequence>
<gene>
    <name evidence="1" type="ORF">ENT60_00600</name>
</gene>
<organism evidence="1">
    <name type="scientific">candidate division WOR-3 bacterium</name>
    <dbReference type="NCBI Taxonomy" id="2052148"/>
    <lineage>
        <taxon>Bacteria</taxon>
        <taxon>Bacteria division WOR-3</taxon>
    </lineage>
</organism>
<name>A0A7C4VYY7_UNCW3</name>
<dbReference type="EMBL" id="DSZH01000027">
    <property type="protein sequence ID" value="HGU47049.1"/>
    <property type="molecule type" value="Genomic_DNA"/>
</dbReference>
<protein>
    <submittedName>
        <fullName evidence="1">Uncharacterized protein</fullName>
    </submittedName>
</protein>
<accession>A0A7C4VYY7</accession>
<comment type="caution">
    <text evidence="1">The sequence shown here is derived from an EMBL/GenBank/DDBJ whole genome shotgun (WGS) entry which is preliminary data.</text>
</comment>
<reference evidence="1" key="1">
    <citation type="journal article" date="2020" name="mSystems">
        <title>Genome- and Community-Level Interaction Insights into Carbon Utilization and Element Cycling Functions of Hydrothermarchaeota in Hydrothermal Sediment.</title>
        <authorList>
            <person name="Zhou Z."/>
            <person name="Liu Y."/>
            <person name="Xu W."/>
            <person name="Pan J."/>
            <person name="Luo Z.H."/>
            <person name="Li M."/>
        </authorList>
    </citation>
    <scope>NUCLEOTIDE SEQUENCE [LARGE SCALE GENOMIC DNA]</scope>
    <source>
        <strain evidence="1">SpSt-594</strain>
    </source>
</reference>
<evidence type="ECO:0000313" key="1">
    <source>
        <dbReference type="EMBL" id="HGU47049.1"/>
    </source>
</evidence>
<dbReference type="AlphaFoldDB" id="A0A7C4VYY7"/>
<proteinExistence type="predicted"/>